<feature type="domain" description="DUF4382" evidence="2">
    <location>
        <begin position="34"/>
        <end position="165"/>
    </location>
</feature>
<evidence type="ECO:0000313" key="3">
    <source>
        <dbReference type="EMBL" id="MFD2891285.1"/>
    </source>
</evidence>
<reference evidence="4" key="1">
    <citation type="journal article" date="2019" name="Int. J. Syst. Evol. Microbiol.">
        <title>The Global Catalogue of Microorganisms (GCM) 10K type strain sequencing project: providing services to taxonomists for standard genome sequencing and annotation.</title>
        <authorList>
            <consortium name="The Broad Institute Genomics Platform"/>
            <consortium name="The Broad Institute Genome Sequencing Center for Infectious Disease"/>
            <person name="Wu L."/>
            <person name="Ma J."/>
        </authorList>
    </citation>
    <scope>NUCLEOTIDE SEQUENCE [LARGE SCALE GENOMIC DNA]</scope>
    <source>
        <strain evidence="4">KCTC 22671</strain>
    </source>
</reference>
<evidence type="ECO:0000313" key="4">
    <source>
        <dbReference type="Proteomes" id="UP001597534"/>
    </source>
</evidence>
<name>A0ABW5YK13_9FLAO</name>
<accession>A0ABW5YK13</accession>
<proteinExistence type="predicted"/>
<gene>
    <name evidence="3" type="ORF">ACFS5J_04575</name>
</gene>
<keyword evidence="1" id="KW-0732">Signal</keyword>
<keyword evidence="4" id="KW-1185">Reference proteome</keyword>
<feature type="signal peptide" evidence="1">
    <location>
        <begin position="1"/>
        <end position="19"/>
    </location>
</feature>
<dbReference type="InterPro" id="IPR013784">
    <property type="entry name" value="Carb-bd-like_fold"/>
</dbReference>
<dbReference type="EMBL" id="JBHUPC010000012">
    <property type="protein sequence ID" value="MFD2891285.1"/>
    <property type="molecule type" value="Genomic_DNA"/>
</dbReference>
<dbReference type="InterPro" id="IPR025491">
    <property type="entry name" value="DUF4382"/>
</dbReference>
<dbReference type="Pfam" id="PF14321">
    <property type="entry name" value="DUF4382"/>
    <property type="match status" value="1"/>
</dbReference>
<evidence type="ECO:0000259" key="2">
    <source>
        <dbReference type="Pfam" id="PF14321"/>
    </source>
</evidence>
<dbReference type="RefSeq" id="WP_379810852.1">
    <property type="nucleotide sequence ID" value="NZ_JBHUPC010000012.1"/>
</dbReference>
<protein>
    <submittedName>
        <fullName evidence="3">DUF4382 domain-containing protein</fullName>
    </submittedName>
</protein>
<dbReference type="Gene3D" id="2.60.40.1120">
    <property type="entry name" value="Carboxypeptidase-like, regulatory domain"/>
    <property type="match status" value="1"/>
</dbReference>
<dbReference type="Proteomes" id="UP001597534">
    <property type="component" value="Unassembled WGS sequence"/>
</dbReference>
<dbReference type="PROSITE" id="PS51257">
    <property type="entry name" value="PROKAR_LIPOPROTEIN"/>
    <property type="match status" value="1"/>
</dbReference>
<comment type="caution">
    <text evidence="3">The sequence shown here is derived from an EMBL/GenBank/DDBJ whole genome shotgun (WGS) entry which is preliminary data.</text>
</comment>
<evidence type="ECO:0000256" key="1">
    <source>
        <dbReference type="SAM" id="SignalP"/>
    </source>
</evidence>
<feature type="chain" id="PRO_5045498322" evidence="1">
    <location>
        <begin position="20"/>
        <end position="255"/>
    </location>
</feature>
<sequence>MKKAILLLAVLFSFSIAVVSCDDNDDTQKSYPYSVRLTDAPGPYDEVNIDIQGVEIIGNGGNVMLSTTTGIYDLLELSSGVETTISNDTLFSSKINQVRLILGTENTVVIDGVTYPLETPSAQQSGLKLLVNQTLEPGAQNSILIDFDANKSIVVNGNGTYSLKPVLRTIDLSTTGTIEGTISPVGTMATVEVTSSTGETYYTNVKDDGTFKILGLPADTYSVTITPEEPFLPVTVTDIDVVVGEISIVAEIILE</sequence>
<dbReference type="SUPFAM" id="SSF49452">
    <property type="entry name" value="Starch-binding domain-like"/>
    <property type="match status" value="1"/>
</dbReference>
<organism evidence="3 4">
    <name type="scientific">Flavobacterium chuncheonense</name>
    <dbReference type="NCBI Taxonomy" id="2026653"/>
    <lineage>
        <taxon>Bacteria</taxon>
        <taxon>Pseudomonadati</taxon>
        <taxon>Bacteroidota</taxon>
        <taxon>Flavobacteriia</taxon>
        <taxon>Flavobacteriales</taxon>
        <taxon>Flavobacteriaceae</taxon>
        <taxon>Flavobacterium</taxon>
    </lineage>
</organism>